<keyword evidence="7" id="KW-1185">Reference proteome</keyword>
<dbReference type="OrthoDB" id="9794638at2"/>
<evidence type="ECO:0000256" key="1">
    <source>
        <dbReference type="ARBA" id="ARBA00001917"/>
    </source>
</evidence>
<dbReference type="Pfam" id="PF01613">
    <property type="entry name" value="Flavin_Reduct"/>
    <property type="match status" value="1"/>
</dbReference>
<dbReference type="SUPFAM" id="SSF50475">
    <property type="entry name" value="FMN-binding split barrel"/>
    <property type="match status" value="1"/>
</dbReference>
<dbReference type="Gene3D" id="2.30.110.10">
    <property type="entry name" value="Electron Transport, Fmn-binding Protein, Chain A"/>
    <property type="match status" value="1"/>
</dbReference>
<feature type="domain" description="Flavin reductase like" evidence="5">
    <location>
        <begin position="22"/>
        <end position="172"/>
    </location>
</feature>
<dbReference type="HOGENOM" id="CLU_059021_3_1_0"/>
<dbReference type="PANTHER" id="PTHR33798">
    <property type="entry name" value="FLAVOPROTEIN OXYGENASE"/>
    <property type="match status" value="1"/>
</dbReference>
<gene>
    <name evidence="6" type="ordered locus">Rcas_2366</name>
</gene>
<comment type="cofactor">
    <cofactor evidence="1">
        <name>FMN</name>
        <dbReference type="ChEBI" id="CHEBI:58210"/>
    </cofactor>
</comment>
<evidence type="ECO:0000313" key="7">
    <source>
        <dbReference type="Proteomes" id="UP000000263"/>
    </source>
</evidence>
<dbReference type="KEGG" id="rca:Rcas_2366"/>
<protein>
    <submittedName>
        <fullName evidence="6">Flavoprotein oxygenase DIM6/NTAB family-like protein</fullName>
    </submittedName>
</protein>
<dbReference type="GO" id="GO:0016646">
    <property type="term" value="F:oxidoreductase activity, acting on the CH-NH group of donors, NAD or NADP as acceptor"/>
    <property type="evidence" value="ECO:0007669"/>
    <property type="project" value="UniProtKB-ARBA"/>
</dbReference>
<keyword evidence="2" id="KW-0285">Flavoprotein</keyword>
<evidence type="ECO:0000313" key="6">
    <source>
        <dbReference type="EMBL" id="ABU58448.1"/>
    </source>
</evidence>
<dbReference type="Proteomes" id="UP000000263">
    <property type="component" value="Chromosome"/>
</dbReference>
<dbReference type="AlphaFoldDB" id="A7NLQ2"/>
<keyword evidence="3" id="KW-0288">FMN</keyword>
<dbReference type="SMART" id="SM00903">
    <property type="entry name" value="Flavin_Reduct"/>
    <property type="match status" value="1"/>
</dbReference>
<organism evidence="6 7">
    <name type="scientific">Roseiflexus castenholzii (strain DSM 13941 / HLO8)</name>
    <dbReference type="NCBI Taxonomy" id="383372"/>
    <lineage>
        <taxon>Bacteria</taxon>
        <taxon>Bacillati</taxon>
        <taxon>Chloroflexota</taxon>
        <taxon>Chloroflexia</taxon>
        <taxon>Chloroflexales</taxon>
        <taxon>Roseiflexineae</taxon>
        <taxon>Roseiflexaceae</taxon>
        <taxon>Roseiflexus</taxon>
    </lineage>
</organism>
<dbReference type="STRING" id="383372.Rcas_2366"/>
<dbReference type="PANTHER" id="PTHR33798:SF5">
    <property type="entry name" value="FLAVIN REDUCTASE LIKE DOMAIN-CONTAINING PROTEIN"/>
    <property type="match status" value="1"/>
</dbReference>
<evidence type="ECO:0000259" key="5">
    <source>
        <dbReference type="SMART" id="SM00903"/>
    </source>
</evidence>
<evidence type="ECO:0000256" key="4">
    <source>
        <dbReference type="ARBA" id="ARBA00038054"/>
    </source>
</evidence>
<dbReference type="EMBL" id="CP000804">
    <property type="protein sequence ID" value="ABU58448.1"/>
    <property type="molecule type" value="Genomic_DNA"/>
</dbReference>
<dbReference type="RefSeq" id="WP_012120872.1">
    <property type="nucleotide sequence ID" value="NC_009767.1"/>
</dbReference>
<accession>A7NLQ2</accession>
<name>A7NLQ2_ROSCS</name>
<dbReference type="InterPro" id="IPR012349">
    <property type="entry name" value="Split_barrel_FMN-bd"/>
</dbReference>
<sequence>MDVVSFVPEAMPPRDAYRLLISSVVPRPIGWASTIGADGSINLAPFSFFNAVGGPIPFVMISVSRRAGATKDTLRNVTETGEMVLNIVSEELAPQMNITSGDWAYGENEFERAGLAPAPSVDVRPPRVAAAPVAMEVRVTQIVPVEGSSYTMIIGRVVRFHIRCDLLRPDGTVDPLRLNPIARLSGDEYARLGEVFTLPRPGV</sequence>
<evidence type="ECO:0000256" key="2">
    <source>
        <dbReference type="ARBA" id="ARBA00022630"/>
    </source>
</evidence>
<dbReference type="InterPro" id="IPR002563">
    <property type="entry name" value="Flavin_Rdtase-like_dom"/>
</dbReference>
<proteinExistence type="inferred from homology"/>
<dbReference type="GO" id="GO:0010181">
    <property type="term" value="F:FMN binding"/>
    <property type="evidence" value="ECO:0007669"/>
    <property type="project" value="InterPro"/>
</dbReference>
<evidence type="ECO:0000256" key="3">
    <source>
        <dbReference type="ARBA" id="ARBA00022643"/>
    </source>
</evidence>
<dbReference type="eggNOG" id="COG1853">
    <property type="taxonomic scope" value="Bacteria"/>
</dbReference>
<reference evidence="6 7" key="1">
    <citation type="submission" date="2007-08" db="EMBL/GenBank/DDBJ databases">
        <title>Complete sequence of Roseiflexus castenholzii DSM 13941.</title>
        <authorList>
            <consortium name="US DOE Joint Genome Institute"/>
            <person name="Copeland A."/>
            <person name="Lucas S."/>
            <person name="Lapidus A."/>
            <person name="Barry K."/>
            <person name="Glavina del Rio T."/>
            <person name="Dalin E."/>
            <person name="Tice H."/>
            <person name="Pitluck S."/>
            <person name="Thompson L.S."/>
            <person name="Brettin T."/>
            <person name="Bruce D."/>
            <person name="Detter J.C."/>
            <person name="Han C."/>
            <person name="Tapia R."/>
            <person name="Schmutz J."/>
            <person name="Larimer F."/>
            <person name="Land M."/>
            <person name="Hauser L."/>
            <person name="Kyrpides N."/>
            <person name="Mikhailova N."/>
            <person name="Bryant D.A."/>
            <person name="Hanada S."/>
            <person name="Tsukatani Y."/>
            <person name="Richardson P."/>
        </authorList>
    </citation>
    <scope>NUCLEOTIDE SEQUENCE [LARGE SCALE GENOMIC DNA]</scope>
    <source>
        <strain evidence="7">DSM 13941 / HLO8</strain>
    </source>
</reference>
<comment type="similarity">
    <text evidence="4">Belongs to the flavoredoxin family.</text>
</comment>